<dbReference type="HOGENOM" id="CLU_058671_3_1_1"/>
<feature type="transmembrane region" description="Helical" evidence="5">
    <location>
        <begin position="129"/>
        <end position="150"/>
    </location>
</feature>
<dbReference type="eggNOG" id="KOG2322">
    <property type="taxonomic scope" value="Eukaryota"/>
</dbReference>
<accession>E9HIA7</accession>
<keyword evidence="2 5" id="KW-0812">Transmembrane</keyword>
<dbReference type="GO" id="GO:0005794">
    <property type="term" value="C:Golgi apparatus"/>
    <property type="evidence" value="ECO:0000318"/>
    <property type="project" value="GO_Central"/>
</dbReference>
<keyword evidence="3 5" id="KW-1133">Transmembrane helix</keyword>
<dbReference type="AlphaFoldDB" id="E9HIA7"/>
<dbReference type="PhylomeDB" id="E9HIA7"/>
<evidence type="ECO:0000256" key="4">
    <source>
        <dbReference type="ARBA" id="ARBA00023136"/>
    </source>
</evidence>
<evidence type="ECO:0000313" key="6">
    <source>
        <dbReference type="EMBL" id="EFX68525.1"/>
    </source>
</evidence>
<feature type="transmembrane region" description="Helical" evidence="5">
    <location>
        <begin position="162"/>
        <end position="179"/>
    </location>
</feature>
<dbReference type="GO" id="GO:0016020">
    <property type="term" value="C:membrane"/>
    <property type="evidence" value="ECO:0000318"/>
    <property type="project" value="GO_Central"/>
</dbReference>
<feature type="non-terminal residue" evidence="6">
    <location>
        <position position="226"/>
    </location>
</feature>
<feature type="transmembrane region" description="Helical" evidence="5">
    <location>
        <begin position="40"/>
        <end position="60"/>
    </location>
</feature>
<proteinExistence type="inferred from homology"/>
<dbReference type="OrthoDB" id="7933078at2759"/>
<dbReference type="Pfam" id="PF01027">
    <property type="entry name" value="Bax1-I"/>
    <property type="match status" value="1"/>
</dbReference>
<reference evidence="6 7" key="1">
    <citation type="journal article" date="2011" name="Science">
        <title>The ecoresponsive genome of Daphnia pulex.</title>
        <authorList>
            <person name="Colbourne J.K."/>
            <person name="Pfrender M.E."/>
            <person name="Gilbert D."/>
            <person name="Thomas W.K."/>
            <person name="Tucker A."/>
            <person name="Oakley T.H."/>
            <person name="Tokishita S."/>
            <person name="Aerts A."/>
            <person name="Arnold G.J."/>
            <person name="Basu M.K."/>
            <person name="Bauer D.J."/>
            <person name="Caceres C.E."/>
            <person name="Carmel L."/>
            <person name="Casola C."/>
            <person name="Choi J.H."/>
            <person name="Detter J.C."/>
            <person name="Dong Q."/>
            <person name="Dusheyko S."/>
            <person name="Eads B.D."/>
            <person name="Frohlich T."/>
            <person name="Geiler-Samerotte K.A."/>
            <person name="Gerlach D."/>
            <person name="Hatcher P."/>
            <person name="Jogdeo S."/>
            <person name="Krijgsveld J."/>
            <person name="Kriventseva E.V."/>
            <person name="Kultz D."/>
            <person name="Laforsch C."/>
            <person name="Lindquist E."/>
            <person name="Lopez J."/>
            <person name="Manak J.R."/>
            <person name="Muller J."/>
            <person name="Pangilinan J."/>
            <person name="Patwardhan R.P."/>
            <person name="Pitluck S."/>
            <person name="Pritham E.J."/>
            <person name="Rechtsteiner A."/>
            <person name="Rho M."/>
            <person name="Rogozin I.B."/>
            <person name="Sakarya O."/>
            <person name="Salamov A."/>
            <person name="Schaack S."/>
            <person name="Shapiro H."/>
            <person name="Shiga Y."/>
            <person name="Skalitzky C."/>
            <person name="Smith Z."/>
            <person name="Souvorov A."/>
            <person name="Sung W."/>
            <person name="Tang Z."/>
            <person name="Tsuchiya D."/>
            <person name="Tu H."/>
            <person name="Vos H."/>
            <person name="Wang M."/>
            <person name="Wolf Y.I."/>
            <person name="Yamagata H."/>
            <person name="Yamada T."/>
            <person name="Ye Y."/>
            <person name="Shaw J.R."/>
            <person name="Andrews J."/>
            <person name="Crease T.J."/>
            <person name="Tang H."/>
            <person name="Lucas S.M."/>
            <person name="Robertson H.M."/>
            <person name="Bork P."/>
            <person name="Koonin E.V."/>
            <person name="Zdobnov E.M."/>
            <person name="Grigoriev I.V."/>
            <person name="Lynch M."/>
            <person name="Boore J.L."/>
        </authorList>
    </citation>
    <scope>NUCLEOTIDE SEQUENCE [LARGE SCALE GENOMIC DNA]</scope>
</reference>
<feature type="transmembrane region" description="Helical" evidence="5">
    <location>
        <begin position="7"/>
        <end position="25"/>
    </location>
</feature>
<feature type="transmembrane region" description="Helical" evidence="5">
    <location>
        <begin position="98"/>
        <end position="117"/>
    </location>
</feature>
<sequence length="226" mass="25392">YCRKVSSILMVQLAITLAIIFLFVYEPNVKLHFQQHPKMWWIALVIIVAIAMVVVVVVSWNDIQQRWLLSIYLMARVTYICEGVILGSVSSFDKSEDVLTAVYICMAVCLALTNFAVQTEWDFTVCTEAQWISDTCIFVLCIFGVVAVFIPGKVYDICYASYGAILLSVSLVCNTQLMLGGKHKHSTPADAYIFASLNLYLDVIHIFTCILNIVCSCHLSEECLFS</sequence>
<comment type="subcellular location">
    <subcellularLocation>
        <location evidence="1">Membrane</location>
        <topology evidence="1">Multi-pass membrane protein</topology>
    </subcellularLocation>
</comment>
<keyword evidence="4 5" id="KW-0472">Membrane</keyword>
<organism evidence="6 7">
    <name type="scientific">Daphnia pulex</name>
    <name type="common">Water flea</name>
    <dbReference type="NCBI Taxonomy" id="6669"/>
    <lineage>
        <taxon>Eukaryota</taxon>
        <taxon>Metazoa</taxon>
        <taxon>Ecdysozoa</taxon>
        <taxon>Arthropoda</taxon>
        <taxon>Crustacea</taxon>
        <taxon>Branchiopoda</taxon>
        <taxon>Diplostraca</taxon>
        <taxon>Cladocera</taxon>
        <taxon>Anomopoda</taxon>
        <taxon>Daphniidae</taxon>
        <taxon>Daphnia</taxon>
    </lineage>
</organism>
<dbReference type="KEGG" id="dpx:DAPPUDRAFT_63090"/>
<protein>
    <submittedName>
        <fullName evidence="6">Uncharacterized protein</fullName>
    </submittedName>
</protein>
<evidence type="ECO:0000256" key="3">
    <source>
        <dbReference type="ARBA" id="ARBA00022989"/>
    </source>
</evidence>
<evidence type="ECO:0000313" key="7">
    <source>
        <dbReference type="Proteomes" id="UP000000305"/>
    </source>
</evidence>
<dbReference type="InParanoid" id="E9HIA7"/>
<dbReference type="EMBL" id="GL732654">
    <property type="protein sequence ID" value="EFX68525.1"/>
    <property type="molecule type" value="Genomic_DNA"/>
</dbReference>
<comment type="similarity">
    <text evidence="5">Belongs to the BI1 family.</text>
</comment>
<dbReference type="InterPro" id="IPR006214">
    <property type="entry name" value="Bax_inhibitor_1-related"/>
</dbReference>
<feature type="transmembrane region" description="Helical" evidence="5">
    <location>
        <begin position="67"/>
        <end position="86"/>
    </location>
</feature>
<dbReference type="PANTHER" id="PTHR23291:SF47">
    <property type="entry name" value="TRANSMEMBRANE BAX INHIBITOR MOTIF CONTAINING 7"/>
    <property type="match status" value="1"/>
</dbReference>
<dbReference type="PANTHER" id="PTHR23291">
    <property type="entry name" value="BAX INHIBITOR-RELATED"/>
    <property type="match status" value="1"/>
</dbReference>
<evidence type="ECO:0000256" key="2">
    <source>
        <dbReference type="ARBA" id="ARBA00022692"/>
    </source>
</evidence>
<name>E9HIA7_DAPPU</name>
<evidence type="ECO:0000256" key="5">
    <source>
        <dbReference type="RuleBase" id="RU004379"/>
    </source>
</evidence>
<dbReference type="GO" id="GO:0005262">
    <property type="term" value="F:calcium channel activity"/>
    <property type="evidence" value="ECO:0000318"/>
    <property type="project" value="GO_Central"/>
</dbReference>
<keyword evidence="7" id="KW-1185">Reference proteome</keyword>
<dbReference type="Proteomes" id="UP000000305">
    <property type="component" value="Unassembled WGS sequence"/>
</dbReference>
<evidence type="ECO:0000256" key="1">
    <source>
        <dbReference type="ARBA" id="ARBA00004141"/>
    </source>
</evidence>
<feature type="transmembrane region" description="Helical" evidence="5">
    <location>
        <begin position="191"/>
        <end position="214"/>
    </location>
</feature>
<gene>
    <name evidence="6" type="ORF">DAPPUDRAFT_63090</name>
</gene>